<comment type="caution">
    <text evidence="1">The sequence shown here is derived from an EMBL/GenBank/DDBJ whole genome shotgun (WGS) entry which is preliminary data.</text>
</comment>
<organism evidence="1 2">
    <name type="scientific">Paraferrimonas haliotis</name>
    <dbReference type="NCBI Taxonomy" id="2013866"/>
    <lineage>
        <taxon>Bacteria</taxon>
        <taxon>Pseudomonadati</taxon>
        <taxon>Pseudomonadota</taxon>
        <taxon>Gammaproteobacteria</taxon>
        <taxon>Alteromonadales</taxon>
        <taxon>Ferrimonadaceae</taxon>
        <taxon>Paraferrimonas</taxon>
    </lineage>
</organism>
<evidence type="ECO:0000313" key="2">
    <source>
        <dbReference type="Proteomes" id="UP001157439"/>
    </source>
</evidence>
<protein>
    <submittedName>
        <fullName evidence="1">Uncharacterized protein</fullName>
    </submittedName>
</protein>
<name>A0AA37TKN0_9GAMM</name>
<dbReference type="RefSeq" id="WP_095499873.1">
    <property type="nucleotide sequence ID" value="NZ_BSPO01000002.1"/>
</dbReference>
<sequence>MKKLYVVRDCRPHPSLLVFRLHLVLESSPHEAVAKVVGENRWISHSISGEQYDFEVQHGDERPSYWVTG</sequence>
<reference evidence="1 2" key="1">
    <citation type="journal article" date="2014" name="Int. J. Syst. Evol. Microbiol.">
        <title>Complete genome sequence of Corynebacterium casei LMG S-19264T (=DSM 44701T), isolated from a smear-ripened cheese.</title>
        <authorList>
            <consortium name="US DOE Joint Genome Institute (JGI-PGF)"/>
            <person name="Walter F."/>
            <person name="Albersmeier A."/>
            <person name="Kalinowski J."/>
            <person name="Ruckert C."/>
        </authorList>
    </citation>
    <scope>NUCLEOTIDE SEQUENCE [LARGE SCALE GENOMIC DNA]</scope>
    <source>
        <strain evidence="1 2">NBRC 112785</strain>
    </source>
</reference>
<dbReference type="AlphaFoldDB" id="A0AA37TKN0"/>
<keyword evidence="2" id="KW-1185">Reference proteome</keyword>
<accession>A0AA37TKN0</accession>
<evidence type="ECO:0000313" key="1">
    <source>
        <dbReference type="EMBL" id="GLS83242.1"/>
    </source>
</evidence>
<dbReference type="Proteomes" id="UP001157439">
    <property type="component" value="Unassembled WGS sequence"/>
</dbReference>
<dbReference type="EMBL" id="BSPO01000002">
    <property type="protein sequence ID" value="GLS83242.1"/>
    <property type="molecule type" value="Genomic_DNA"/>
</dbReference>
<proteinExistence type="predicted"/>
<gene>
    <name evidence="1" type="ORF">GCM10007894_12190</name>
</gene>